<dbReference type="SMART" id="SM00320">
    <property type="entry name" value="WD40"/>
    <property type="match status" value="2"/>
</dbReference>
<evidence type="ECO:0000256" key="2">
    <source>
        <dbReference type="ARBA" id="ARBA00022574"/>
    </source>
</evidence>
<sequence length="418" mass="47641">MWGFGMWTPRKEMKMGFMFMIHIQLLFPGSRSTHCLLQSYDGLIRLMDVQKETFNMVYSSDHLIYSICQPPDNVSSIYFGEAAGDLKLWDERTGKISSAWYLQEQRINTIDFNPVNINMIATSSTDGTACIWDLRKLKTHQPESLKTVQHKRPVHSAYFSPGGIHLATTSIDDKVGILSVVNFDNLSMIRHVSLTGRWLSSFRPDLKMRAWWLESHRSPPVTVARGNTIEIPRETKIWSRRARLEELWFFDQDMAADVSLDRIPNFTLPNKDMSSKKANCIQGNITRLPKTRKFYKNSTMLKNQIRPDPYWVGILPADSTHIAGAVYIKPKACVYSFSGKTESEAAASLNRRPCWASSLPALIEECTKNNKADERQEADLAERSPFRRAFLAVPIEKIAGECSFGPRSQTHIADVANR</sequence>
<dbReference type="Gene3D" id="2.130.10.10">
    <property type="entry name" value="YVTN repeat-like/Quinoprotein amine dehydrogenase"/>
    <property type="match status" value="1"/>
</dbReference>
<keyword evidence="4" id="KW-0227">DNA damage</keyword>
<evidence type="ECO:0000313" key="8">
    <source>
        <dbReference type="EMBL" id="WOL07779.1"/>
    </source>
</evidence>
<dbReference type="GO" id="GO:0006974">
    <property type="term" value="P:DNA damage response"/>
    <property type="evidence" value="ECO:0007669"/>
    <property type="project" value="UniProtKB-KW"/>
</dbReference>
<keyword evidence="3" id="KW-0677">Repeat</keyword>
<dbReference type="GO" id="GO:0003677">
    <property type="term" value="F:DNA binding"/>
    <property type="evidence" value="ECO:0007669"/>
    <property type="project" value="UniProtKB-KW"/>
</dbReference>
<dbReference type="PROSITE" id="PS50082">
    <property type="entry name" value="WD_REPEATS_2"/>
    <property type="match status" value="1"/>
</dbReference>
<dbReference type="InterPro" id="IPR001680">
    <property type="entry name" value="WD40_rpt"/>
</dbReference>
<evidence type="ECO:0000256" key="4">
    <source>
        <dbReference type="ARBA" id="ARBA00022763"/>
    </source>
</evidence>
<keyword evidence="7" id="KW-0732">Signal</keyword>
<dbReference type="InterPro" id="IPR019775">
    <property type="entry name" value="WD40_repeat_CS"/>
</dbReference>
<gene>
    <name evidence="8" type="ORF">Cni_G16527</name>
</gene>
<reference evidence="8 9" key="1">
    <citation type="submission" date="2023-10" db="EMBL/GenBank/DDBJ databases">
        <title>Chromosome-scale genome assembly provides insights into flower coloration mechanisms of Canna indica.</title>
        <authorList>
            <person name="Li C."/>
        </authorList>
    </citation>
    <scope>NUCLEOTIDE SEQUENCE [LARGE SCALE GENOMIC DNA]</scope>
    <source>
        <tissue evidence="8">Flower</tissue>
    </source>
</reference>
<evidence type="ECO:0000256" key="5">
    <source>
        <dbReference type="ARBA" id="ARBA00023125"/>
    </source>
</evidence>
<dbReference type="GO" id="GO:0005634">
    <property type="term" value="C:nucleus"/>
    <property type="evidence" value="ECO:0007669"/>
    <property type="project" value="TreeGrafter"/>
</dbReference>
<dbReference type="EMBL" id="CP136894">
    <property type="protein sequence ID" value="WOL07779.1"/>
    <property type="molecule type" value="Genomic_DNA"/>
</dbReference>
<feature type="chain" id="PRO_5042885798" evidence="7">
    <location>
        <begin position="33"/>
        <end position="418"/>
    </location>
</feature>
<dbReference type="SUPFAM" id="SSF50978">
    <property type="entry name" value="WD40 repeat-like"/>
    <property type="match status" value="1"/>
</dbReference>
<evidence type="ECO:0000313" key="9">
    <source>
        <dbReference type="Proteomes" id="UP001327560"/>
    </source>
</evidence>
<dbReference type="PANTHER" id="PTHR14773:SF0">
    <property type="entry name" value="WD REPEAT-CONTAINING PROTEIN 76"/>
    <property type="match status" value="1"/>
</dbReference>
<proteinExistence type="inferred from homology"/>
<evidence type="ECO:0000256" key="1">
    <source>
        <dbReference type="ARBA" id="ARBA00005434"/>
    </source>
</evidence>
<evidence type="ECO:0000256" key="7">
    <source>
        <dbReference type="SAM" id="SignalP"/>
    </source>
</evidence>
<feature type="signal peptide" evidence="7">
    <location>
        <begin position="1"/>
        <end position="32"/>
    </location>
</feature>
<dbReference type="PROSITE" id="PS00678">
    <property type="entry name" value="WD_REPEATS_1"/>
    <property type="match status" value="1"/>
</dbReference>
<dbReference type="InterPro" id="IPR050853">
    <property type="entry name" value="WD_repeat_DNA-damage-binding"/>
</dbReference>
<feature type="repeat" description="WD" evidence="6">
    <location>
        <begin position="100"/>
        <end position="142"/>
    </location>
</feature>
<comment type="similarity">
    <text evidence="1">Belongs to the WD repeat DDB2/WDR76 family.</text>
</comment>
<dbReference type="InterPro" id="IPR036322">
    <property type="entry name" value="WD40_repeat_dom_sf"/>
</dbReference>
<name>A0AAQ3KF85_9LILI</name>
<keyword evidence="9" id="KW-1185">Reference proteome</keyword>
<evidence type="ECO:0000256" key="6">
    <source>
        <dbReference type="PROSITE-ProRule" id="PRU00221"/>
    </source>
</evidence>
<accession>A0AAQ3KF85</accession>
<protein>
    <submittedName>
        <fullName evidence="8">WD repeat-containing protein 76</fullName>
    </submittedName>
</protein>
<dbReference type="Pfam" id="PF00400">
    <property type="entry name" value="WD40"/>
    <property type="match status" value="1"/>
</dbReference>
<dbReference type="InterPro" id="IPR015943">
    <property type="entry name" value="WD40/YVTN_repeat-like_dom_sf"/>
</dbReference>
<keyword evidence="2 6" id="KW-0853">WD repeat</keyword>
<keyword evidence="5" id="KW-0238">DNA-binding</keyword>
<dbReference type="AlphaFoldDB" id="A0AAQ3KF85"/>
<dbReference type="GO" id="GO:2000001">
    <property type="term" value="P:regulation of DNA damage checkpoint"/>
    <property type="evidence" value="ECO:0007669"/>
    <property type="project" value="TreeGrafter"/>
</dbReference>
<organism evidence="8 9">
    <name type="scientific">Canna indica</name>
    <name type="common">Indian-shot</name>
    <dbReference type="NCBI Taxonomy" id="4628"/>
    <lineage>
        <taxon>Eukaryota</taxon>
        <taxon>Viridiplantae</taxon>
        <taxon>Streptophyta</taxon>
        <taxon>Embryophyta</taxon>
        <taxon>Tracheophyta</taxon>
        <taxon>Spermatophyta</taxon>
        <taxon>Magnoliopsida</taxon>
        <taxon>Liliopsida</taxon>
        <taxon>Zingiberales</taxon>
        <taxon>Cannaceae</taxon>
        <taxon>Canna</taxon>
    </lineage>
</organism>
<dbReference type="Proteomes" id="UP001327560">
    <property type="component" value="Chromosome 5"/>
</dbReference>
<dbReference type="PANTHER" id="PTHR14773">
    <property type="entry name" value="WD REPEAT-CONTAINING PROTEIN 76"/>
    <property type="match status" value="1"/>
</dbReference>
<evidence type="ECO:0000256" key="3">
    <source>
        <dbReference type="ARBA" id="ARBA00022737"/>
    </source>
</evidence>